<protein>
    <submittedName>
        <fullName evidence="3">Uncharacterized protein</fullName>
    </submittedName>
</protein>
<keyword evidence="2" id="KW-1185">Reference proteome</keyword>
<evidence type="ECO:0000256" key="1">
    <source>
        <dbReference type="SAM" id="MobiDB-lite"/>
    </source>
</evidence>
<dbReference type="Proteomes" id="UP000046393">
    <property type="component" value="Unplaced"/>
</dbReference>
<feature type="region of interest" description="Disordered" evidence="1">
    <location>
        <begin position="1"/>
        <end position="40"/>
    </location>
</feature>
<accession>A0A0N5B113</accession>
<sequence length="58" mass="6808">MDLETVLKKTSDDDRDEESDTEVYGFPKIRPLPKRGPKSFSRYTQSLRNALPFRMESK</sequence>
<name>A0A0N5B113_9BILA</name>
<evidence type="ECO:0000313" key="2">
    <source>
        <dbReference type="Proteomes" id="UP000046393"/>
    </source>
</evidence>
<dbReference type="AlphaFoldDB" id="A0A0N5B113"/>
<evidence type="ECO:0000313" key="3">
    <source>
        <dbReference type="WBParaSite" id="SMUV_0001096501-mRNA-1"/>
    </source>
</evidence>
<feature type="compositionally biased region" description="Basic and acidic residues" evidence="1">
    <location>
        <begin position="1"/>
        <end position="12"/>
    </location>
</feature>
<proteinExistence type="predicted"/>
<organism evidence="2 3">
    <name type="scientific">Syphacia muris</name>
    <dbReference type="NCBI Taxonomy" id="451379"/>
    <lineage>
        <taxon>Eukaryota</taxon>
        <taxon>Metazoa</taxon>
        <taxon>Ecdysozoa</taxon>
        <taxon>Nematoda</taxon>
        <taxon>Chromadorea</taxon>
        <taxon>Rhabditida</taxon>
        <taxon>Spirurina</taxon>
        <taxon>Oxyuridomorpha</taxon>
        <taxon>Oxyuroidea</taxon>
        <taxon>Oxyuridae</taxon>
        <taxon>Syphacia</taxon>
    </lineage>
</organism>
<reference evidence="3" key="1">
    <citation type="submission" date="2017-02" db="UniProtKB">
        <authorList>
            <consortium name="WormBaseParasite"/>
        </authorList>
    </citation>
    <scope>IDENTIFICATION</scope>
</reference>
<dbReference type="WBParaSite" id="SMUV_0001096501-mRNA-1">
    <property type="protein sequence ID" value="SMUV_0001096501-mRNA-1"/>
    <property type="gene ID" value="SMUV_0001096501"/>
</dbReference>